<dbReference type="InterPro" id="IPR050769">
    <property type="entry name" value="NAT_camello-type"/>
</dbReference>
<evidence type="ECO:0000256" key="1">
    <source>
        <dbReference type="ARBA" id="ARBA00022679"/>
    </source>
</evidence>
<dbReference type="GO" id="GO:0008080">
    <property type="term" value="F:N-acetyltransferase activity"/>
    <property type="evidence" value="ECO:0007669"/>
    <property type="project" value="InterPro"/>
</dbReference>
<evidence type="ECO:0000259" key="2">
    <source>
        <dbReference type="PROSITE" id="PS51186"/>
    </source>
</evidence>
<proteinExistence type="predicted"/>
<keyword evidence="1" id="KW-0808">Transferase</keyword>
<dbReference type="RefSeq" id="WP_010021035.1">
    <property type="nucleotide sequence ID" value="NZ_CAJJMR010000012.1"/>
</dbReference>
<accession>A0A4R5NKA3</accession>
<dbReference type="Pfam" id="PF00583">
    <property type="entry name" value="Acetyltransf_1"/>
    <property type="match status" value="1"/>
</dbReference>
<gene>
    <name evidence="3" type="ORF">C5L30_001814</name>
</gene>
<dbReference type="SUPFAM" id="SSF55729">
    <property type="entry name" value="Acyl-CoA N-acyltransferases (Nat)"/>
    <property type="match status" value="1"/>
</dbReference>
<dbReference type="EMBL" id="PUFN01000001">
    <property type="protein sequence ID" value="TDG75027.1"/>
    <property type="molecule type" value="Genomic_DNA"/>
</dbReference>
<feature type="domain" description="N-acetyltransferase" evidence="2">
    <location>
        <begin position="6"/>
        <end position="156"/>
    </location>
</feature>
<dbReference type="OrthoDB" id="162775at2"/>
<dbReference type="Gene3D" id="3.40.630.30">
    <property type="match status" value="1"/>
</dbReference>
<dbReference type="PANTHER" id="PTHR13947">
    <property type="entry name" value="GNAT FAMILY N-ACETYLTRANSFERASE"/>
    <property type="match status" value="1"/>
</dbReference>
<comment type="caution">
    <text evidence="3">The sequence shown here is derived from an EMBL/GenBank/DDBJ whole genome shotgun (WGS) entry which is preliminary data.</text>
</comment>
<dbReference type="InterPro" id="IPR016181">
    <property type="entry name" value="Acyl_CoA_acyltransferase"/>
</dbReference>
<dbReference type="Proteomes" id="UP000295257">
    <property type="component" value="Unassembled WGS sequence"/>
</dbReference>
<protein>
    <recommendedName>
        <fullName evidence="2">N-acetyltransferase domain-containing protein</fullName>
    </recommendedName>
</protein>
<dbReference type="PROSITE" id="PS51186">
    <property type="entry name" value="GNAT"/>
    <property type="match status" value="1"/>
</dbReference>
<name>A0A4R5NKA3_9LACO</name>
<dbReference type="CDD" id="cd04301">
    <property type="entry name" value="NAT_SF"/>
    <property type="match status" value="1"/>
</dbReference>
<keyword evidence="4" id="KW-1185">Reference proteome</keyword>
<evidence type="ECO:0000313" key="3">
    <source>
        <dbReference type="EMBL" id="TDG75027.1"/>
    </source>
</evidence>
<sequence>MVKLDTKIVAFHKVTSAHYNLLLTADPSKEIVDSYLDRAYKFELINCGKLLGVILLIDTRPKTVEIVNIAVDESVQNQGLGEKLLHFALNWAKEQYYSTVEIGTGSTSFAQLYLYQKCGFRVTNIDRNFFVDNYPEPIIENKLVLKDMIRLKKSII</sequence>
<evidence type="ECO:0000313" key="4">
    <source>
        <dbReference type="Proteomes" id="UP000295257"/>
    </source>
</evidence>
<dbReference type="InterPro" id="IPR000182">
    <property type="entry name" value="GNAT_dom"/>
</dbReference>
<reference evidence="3 4" key="1">
    <citation type="journal article" date="2019" name="Appl. Microbiol. Biotechnol.">
        <title>Uncovering carbohydrate metabolism through a genotype-phenotype association study of 56 lactic acid bacteria genomes.</title>
        <authorList>
            <person name="Buron-Moles G."/>
            <person name="Chailyan A."/>
            <person name="Dolejs I."/>
            <person name="Forster J."/>
            <person name="Miks M.H."/>
        </authorList>
    </citation>
    <scope>NUCLEOTIDE SEQUENCE [LARGE SCALE GENOMIC DNA]</scope>
    <source>
        <strain evidence="3 4">ATCC 29644</strain>
    </source>
</reference>
<dbReference type="AlphaFoldDB" id="A0A4R5NKA3"/>
<organism evidence="3 4">
    <name type="scientific">Companilactobacillus farciminis</name>
    <dbReference type="NCBI Taxonomy" id="1612"/>
    <lineage>
        <taxon>Bacteria</taxon>
        <taxon>Bacillati</taxon>
        <taxon>Bacillota</taxon>
        <taxon>Bacilli</taxon>
        <taxon>Lactobacillales</taxon>
        <taxon>Lactobacillaceae</taxon>
        <taxon>Companilactobacillus</taxon>
    </lineage>
</organism>
<dbReference type="PANTHER" id="PTHR13947:SF37">
    <property type="entry name" value="LD18367P"/>
    <property type="match status" value="1"/>
</dbReference>